<dbReference type="EMBL" id="QCYY01001082">
    <property type="protein sequence ID" value="ROT80717.1"/>
    <property type="molecule type" value="Genomic_DNA"/>
</dbReference>
<dbReference type="PANTHER" id="PTHR23278:SF19">
    <property type="entry name" value="OBSCURIN"/>
    <property type="match status" value="1"/>
</dbReference>
<sequence length="239" mass="25612">MRLGPAHSRGHNPPGPLLPIRLSFPHIQTISRPTTNTSFPPLLPLPHHSLDAPGDEPPPGEAAGIGALPAAVLPQVPPRSMTITSDLDPGREVSVVAGPYTEGAEVTLTCQVRGGNPRPKVTWWHEWSLLDDTSEVNTTQVVKNILTLPPLTRADLNKTLTCQATNSDLIIPMSATVRLDMRYPPRSVKLLEESSEGVTLSEGRSRPVVCEATARFTVALPPTSRGSPTDDPSQVIVSC</sequence>
<name>A0A3R7PB77_PENVA</name>
<evidence type="ECO:0000313" key="4">
    <source>
        <dbReference type="Proteomes" id="UP000283509"/>
    </source>
</evidence>
<dbReference type="SUPFAM" id="SSF48726">
    <property type="entry name" value="Immunoglobulin"/>
    <property type="match status" value="1"/>
</dbReference>
<dbReference type="Proteomes" id="UP000283509">
    <property type="component" value="Unassembled WGS sequence"/>
</dbReference>
<organism evidence="3 4">
    <name type="scientific">Penaeus vannamei</name>
    <name type="common">Whiteleg shrimp</name>
    <name type="synonym">Litopenaeus vannamei</name>
    <dbReference type="NCBI Taxonomy" id="6689"/>
    <lineage>
        <taxon>Eukaryota</taxon>
        <taxon>Metazoa</taxon>
        <taxon>Ecdysozoa</taxon>
        <taxon>Arthropoda</taxon>
        <taxon>Crustacea</taxon>
        <taxon>Multicrustacea</taxon>
        <taxon>Malacostraca</taxon>
        <taxon>Eumalacostraca</taxon>
        <taxon>Eucarida</taxon>
        <taxon>Decapoda</taxon>
        <taxon>Dendrobranchiata</taxon>
        <taxon>Penaeoidea</taxon>
        <taxon>Penaeidae</taxon>
        <taxon>Penaeus</taxon>
    </lineage>
</organism>
<evidence type="ECO:0000259" key="2">
    <source>
        <dbReference type="PROSITE" id="PS50835"/>
    </source>
</evidence>
<dbReference type="PANTHER" id="PTHR23278">
    <property type="entry name" value="SIDESTEP PROTEIN"/>
    <property type="match status" value="1"/>
</dbReference>
<feature type="region of interest" description="Disordered" evidence="1">
    <location>
        <begin position="1"/>
        <end position="20"/>
    </location>
</feature>
<evidence type="ECO:0000256" key="1">
    <source>
        <dbReference type="SAM" id="MobiDB-lite"/>
    </source>
</evidence>
<gene>
    <name evidence="3" type="ORF">C7M84_000540</name>
</gene>
<reference evidence="3 4" key="1">
    <citation type="submission" date="2018-04" db="EMBL/GenBank/DDBJ databases">
        <authorList>
            <person name="Zhang X."/>
            <person name="Yuan J."/>
            <person name="Li F."/>
            <person name="Xiang J."/>
        </authorList>
    </citation>
    <scope>NUCLEOTIDE SEQUENCE [LARGE SCALE GENOMIC DNA]</scope>
    <source>
        <tissue evidence="3">Muscle</tissue>
    </source>
</reference>
<accession>A0A3R7PB77</accession>
<evidence type="ECO:0000313" key="3">
    <source>
        <dbReference type="EMBL" id="ROT80717.1"/>
    </source>
</evidence>
<dbReference type="PROSITE" id="PS50835">
    <property type="entry name" value="IG_LIKE"/>
    <property type="match status" value="1"/>
</dbReference>
<reference evidence="3 4" key="2">
    <citation type="submission" date="2019-01" db="EMBL/GenBank/DDBJ databases">
        <title>The decoding of complex shrimp genome reveals the adaptation for benthos swimmer, frequently molting mechanism and breeding impact on genome.</title>
        <authorList>
            <person name="Sun Y."/>
            <person name="Gao Y."/>
            <person name="Yu Y."/>
        </authorList>
    </citation>
    <scope>NUCLEOTIDE SEQUENCE [LARGE SCALE GENOMIC DNA]</scope>
    <source>
        <tissue evidence="3">Muscle</tissue>
    </source>
</reference>
<protein>
    <recommendedName>
        <fullName evidence="2">Ig-like domain-containing protein</fullName>
    </recommendedName>
</protein>
<dbReference type="AlphaFoldDB" id="A0A3R7PB77"/>
<dbReference type="InterPro" id="IPR036179">
    <property type="entry name" value="Ig-like_dom_sf"/>
</dbReference>
<feature type="domain" description="Ig-like" evidence="2">
    <location>
        <begin position="78"/>
        <end position="178"/>
    </location>
</feature>
<dbReference type="OrthoDB" id="10055806at2759"/>
<proteinExistence type="predicted"/>
<dbReference type="InterPro" id="IPR013783">
    <property type="entry name" value="Ig-like_fold"/>
</dbReference>
<dbReference type="CDD" id="cd00096">
    <property type="entry name" value="Ig"/>
    <property type="match status" value="1"/>
</dbReference>
<dbReference type="Pfam" id="PF13927">
    <property type="entry name" value="Ig_3"/>
    <property type="match status" value="1"/>
</dbReference>
<comment type="caution">
    <text evidence="3">The sequence shown here is derived from an EMBL/GenBank/DDBJ whole genome shotgun (WGS) entry which is preliminary data.</text>
</comment>
<dbReference type="InterPro" id="IPR007110">
    <property type="entry name" value="Ig-like_dom"/>
</dbReference>
<feature type="region of interest" description="Disordered" evidence="1">
    <location>
        <begin position="31"/>
        <end position="65"/>
    </location>
</feature>
<dbReference type="Gene3D" id="2.60.40.10">
    <property type="entry name" value="Immunoglobulins"/>
    <property type="match status" value="1"/>
</dbReference>
<keyword evidence="4" id="KW-1185">Reference proteome</keyword>